<keyword evidence="6" id="KW-0851">Voltage-gated channel</keyword>
<sequence>MDNAKPTSLTWKEKLHEIIYEADTPSGKLFDVVLLVAILASIILVMLESVESFDKKYHNFLNISEWIITILFSIEYIARIITVKKPWKYIFSFYGIIDLLSTIPKYLSFIFIGSHHLAALRALRLLRIFRILKLARYIGASNRLLFALKASKAKISVFLFFVVILCVILGTVMYMVEGEENGFTSIPRSVYWAIVTLTTVGYGDIAPHTPFGQFLASIIMILGYGIIAIPTGIVSSEMTKATATDIHMNTQSCPNCTKENHKDQAEFCYNCGHQLNP</sequence>
<evidence type="ECO:0000256" key="4">
    <source>
        <dbReference type="ARBA" id="ARBA00022692"/>
    </source>
</evidence>
<keyword evidence="8 12" id="KW-1133">Transmembrane helix</keyword>
<dbReference type="OrthoDB" id="9799090at2"/>
<dbReference type="InterPro" id="IPR005821">
    <property type="entry name" value="Ion_trans_dom"/>
</dbReference>
<evidence type="ECO:0000256" key="1">
    <source>
        <dbReference type="ARBA" id="ARBA00004141"/>
    </source>
</evidence>
<dbReference type="GO" id="GO:0005249">
    <property type="term" value="F:voltage-gated potassium channel activity"/>
    <property type="evidence" value="ECO:0007669"/>
    <property type="project" value="InterPro"/>
</dbReference>
<gene>
    <name evidence="14" type="ORF">LPB136_03765</name>
</gene>
<keyword evidence="10 12" id="KW-0472">Membrane</keyword>
<dbReference type="Pfam" id="PF00520">
    <property type="entry name" value="Ion_trans"/>
    <property type="match status" value="1"/>
</dbReference>
<dbReference type="KEGG" id="ten:LPB136_03765"/>
<dbReference type="STRING" id="1850252.LPB136_03765"/>
<feature type="domain" description="Ion transport" evidence="13">
    <location>
        <begin position="28"/>
        <end position="243"/>
    </location>
</feature>
<reference evidence="14 15" key="1">
    <citation type="submission" date="2016-11" db="EMBL/GenBank/DDBJ databases">
        <title>Tenacibaculum sp. LPB0136, isolated from marine environment.</title>
        <authorList>
            <person name="Kim E."/>
            <person name="Yi H."/>
        </authorList>
    </citation>
    <scope>NUCLEOTIDE SEQUENCE [LARGE SCALE GENOMIC DNA]</scope>
    <source>
        <strain evidence="14 15">LPB0136</strain>
    </source>
</reference>
<evidence type="ECO:0000256" key="9">
    <source>
        <dbReference type="ARBA" id="ARBA00023065"/>
    </source>
</evidence>
<evidence type="ECO:0000313" key="14">
    <source>
        <dbReference type="EMBL" id="APG64534.1"/>
    </source>
</evidence>
<dbReference type="PRINTS" id="PR00169">
    <property type="entry name" value="KCHANNEL"/>
</dbReference>
<feature type="transmembrane region" description="Helical" evidence="12">
    <location>
        <begin position="29"/>
        <end position="47"/>
    </location>
</feature>
<feature type="transmembrane region" description="Helical" evidence="12">
    <location>
        <begin position="90"/>
        <end position="113"/>
    </location>
</feature>
<evidence type="ECO:0000256" key="8">
    <source>
        <dbReference type="ARBA" id="ARBA00022989"/>
    </source>
</evidence>
<keyword evidence="15" id="KW-1185">Reference proteome</keyword>
<dbReference type="InterPro" id="IPR028325">
    <property type="entry name" value="VG_K_chnl"/>
</dbReference>
<keyword evidence="4 12" id="KW-0812">Transmembrane</keyword>
<dbReference type="SUPFAM" id="SSF81324">
    <property type="entry name" value="Voltage-gated potassium channels"/>
    <property type="match status" value="1"/>
</dbReference>
<evidence type="ECO:0000256" key="12">
    <source>
        <dbReference type="SAM" id="Phobius"/>
    </source>
</evidence>
<dbReference type="InterPro" id="IPR027359">
    <property type="entry name" value="Volt_channel_dom_sf"/>
</dbReference>
<keyword evidence="2" id="KW-0813">Transport</keyword>
<name>A0A1L3JHF0_9FLAO</name>
<evidence type="ECO:0000256" key="3">
    <source>
        <dbReference type="ARBA" id="ARBA00022538"/>
    </source>
</evidence>
<proteinExistence type="predicted"/>
<accession>A0A1L3JHF0</accession>
<feature type="transmembrane region" description="Helical" evidence="12">
    <location>
        <begin position="157"/>
        <end position="176"/>
    </location>
</feature>
<evidence type="ECO:0000256" key="2">
    <source>
        <dbReference type="ARBA" id="ARBA00022448"/>
    </source>
</evidence>
<dbReference type="EMBL" id="CP018155">
    <property type="protein sequence ID" value="APG64534.1"/>
    <property type="molecule type" value="Genomic_DNA"/>
</dbReference>
<keyword evidence="5" id="KW-0631">Potassium channel</keyword>
<feature type="transmembrane region" description="Helical" evidence="12">
    <location>
        <begin position="211"/>
        <end position="234"/>
    </location>
</feature>
<dbReference type="GO" id="GO:0008076">
    <property type="term" value="C:voltage-gated potassium channel complex"/>
    <property type="evidence" value="ECO:0007669"/>
    <property type="project" value="InterPro"/>
</dbReference>
<dbReference type="PANTHER" id="PTHR11537:SF254">
    <property type="entry name" value="POTASSIUM VOLTAGE-GATED CHANNEL PROTEIN SHAB"/>
    <property type="match status" value="1"/>
</dbReference>
<evidence type="ECO:0000313" key="15">
    <source>
        <dbReference type="Proteomes" id="UP000181898"/>
    </source>
</evidence>
<keyword evidence="7" id="KW-0630">Potassium</keyword>
<feature type="transmembrane region" description="Helical" evidence="12">
    <location>
        <begin position="59"/>
        <end position="78"/>
    </location>
</feature>
<dbReference type="Gene3D" id="1.10.287.70">
    <property type="match status" value="1"/>
</dbReference>
<evidence type="ECO:0000256" key="10">
    <source>
        <dbReference type="ARBA" id="ARBA00023136"/>
    </source>
</evidence>
<comment type="subcellular location">
    <subcellularLocation>
        <location evidence="1">Membrane</location>
        <topology evidence="1">Multi-pass membrane protein</topology>
    </subcellularLocation>
</comment>
<evidence type="ECO:0000259" key="13">
    <source>
        <dbReference type="Pfam" id="PF00520"/>
    </source>
</evidence>
<keyword evidence="11" id="KW-0407">Ion channel</keyword>
<evidence type="ECO:0000256" key="11">
    <source>
        <dbReference type="ARBA" id="ARBA00023303"/>
    </source>
</evidence>
<evidence type="ECO:0000256" key="7">
    <source>
        <dbReference type="ARBA" id="ARBA00022958"/>
    </source>
</evidence>
<keyword evidence="9" id="KW-0406">Ion transport</keyword>
<dbReference type="Gene3D" id="1.20.120.350">
    <property type="entry name" value="Voltage-gated potassium channels. Chain C"/>
    <property type="match status" value="1"/>
</dbReference>
<dbReference type="GO" id="GO:0001508">
    <property type="term" value="P:action potential"/>
    <property type="evidence" value="ECO:0007669"/>
    <property type="project" value="TreeGrafter"/>
</dbReference>
<dbReference type="AlphaFoldDB" id="A0A1L3JHF0"/>
<keyword evidence="3" id="KW-0633">Potassium transport</keyword>
<organism evidence="14 15">
    <name type="scientific">Tenacibaculum todarodis</name>
    <dbReference type="NCBI Taxonomy" id="1850252"/>
    <lineage>
        <taxon>Bacteria</taxon>
        <taxon>Pseudomonadati</taxon>
        <taxon>Bacteroidota</taxon>
        <taxon>Flavobacteriia</taxon>
        <taxon>Flavobacteriales</taxon>
        <taxon>Flavobacteriaceae</taxon>
        <taxon>Tenacibaculum</taxon>
    </lineage>
</organism>
<protein>
    <submittedName>
        <fullName evidence="14">Ion transporter</fullName>
    </submittedName>
</protein>
<evidence type="ECO:0000256" key="6">
    <source>
        <dbReference type="ARBA" id="ARBA00022882"/>
    </source>
</evidence>
<dbReference type="PANTHER" id="PTHR11537">
    <property type="entry name" value="VOLTAGE-GATED POTASSIUM CHANNEL"/>
    <property type="match status" value="1"/>
</dbReference>
<dbReference type="Proteomes" id="UP000181898">
    <property type="component" value="Chromosome"/>
</dbReference>
<evidence type="ECO:0000256" key="5">
    <source>
        <dbReference type="ARBA" id="ARBA00022826"/>
    </source>
</evidence>
<dbReference type="RefSeq" id="WP_072554860.1">
    <property type="nucleotide sequence ID" value="NZ_CP018155.1"/>
</dbReference>